<keyword evidence="3" id="KW-0804">Transcription</keyword>
<dbReference type="Pfam" id="PF01614">
    <property type="entry name" value="IclR_C"/>
    <property type="match status" value="1"/>
</dbReference>
<accession>A0A7H1B0T6</accession>
<dbReference type="GO" id="GO:0045892">
    <property type="term" value="P:negative regulation of DNA-templated transcription"/>
    <property type="evidence" value="ECO:0007669"/>
    <property type="project" value="TreeGrafter"/>
</dbReference>
<dbReference type="PROSITE" id="PS51077">
    <property type="entry name" value="HTH_ICLR"/>
    <property type="match status" value="1"/>
</dbReference>
<dbReference type="SUPFAM" id="SSF46785">
    <property type="entry name" value="Winged helix' DNA-binding domain"/>
    <property type="match status" value="1"/>
</dbReference>
<evidence type="ECO:0000313" key="6">
    <source>
        <dbReference type="EMBL" id="QNS02341.1"/>
    </source>
</evidence>
<evidence type="ECO:0000256" key="1">
    <source>
        <dbReference type="ARBA" id="ARBA00023015"/>
    </source>
</evidence>
<evidence type="ECO:0000256" key="2">
    <source>
        <dbReference type="ARBA" id="ARBA00023125"/>
    </source>
</evidence>
<keyword evidence="2" id="KW-0238">DNA-binding</keyword>
<sequence>MDISDISSGVGVLDKTAVIMGALASGPATLAGLVAATGLSRPTAHRLATALERHRLVGRDLQGRFVLGPWLAELSAASSEDHLLTAAGPVLTALRDTTGESTQLYRRQGEMRVCVAAAERTAGLRDTVPVGSAFPMKVGSASQVLLAWEEPERYHHGLQGAHFTARTLSGVRRRGWAQSIGEREPGMASVSAPVRDPARRVVAAVTVTGPVQRLTRHPGARLAKVAVDAADRLTEAVHAS</sequence>
<protein>
    <submittedName>
        <fullName evidence="6">IclR family transcriptional regulator</fullName>
    </submittedName>
</protein>
<dbReference type="Gene3D" id="1.10.10.10">
    <property type="entry name" value="Winged helix-like DNA-binding domain superfamily/Winged helix DNA-binding domain"/>
    <property type="match status" value="1"/>
</dbReference>
<dbReference type="InterPro" id="IPR036388">
    <property type="entry name" value="WH-like_DNA-bd_sf"/>
</dbReference>
<organism evidence="6 7">
    <name type="scientific">Streptomyces xanthii</name>
    <dbReference type="NCBI Taxonomy" id="2768069"/>
    <lineage>
        <taxon>Bacteria</taxon>
        <taxon>Bacillati</taxon>
        <taxon>Actinomycetota</taxon>
        <taxon>Actinomycetes</taxon>
        <taxon>Kitasatosporales</taxon>
        <taxon>Streptomycetaceae</taxon>
        <taxon>Streptomyces</taxon>
    </lineage>
</organism>
<evidence type="ECO:0000256" key="3">
    <source>
        <dbReference type="ARBA" id="ARBA00023163"/>
    </source>
</evidence>
<dbReference type="PANTHER" id="PTHR30136:SF39">
    <property type="entry name" value="TRANSCRIPTIONAL REGULATORY PROTEIN"/>
    <property type="match status" value="1"/>
</dbReference>
<name>A0A7H1B0T6_9ACTN</name>
<dbReference type="KEGG" id="sxn:IAG42_01100"/>
<reference evidence="6 7" key="1">
    <citation type="submission" date="2020-09" db="EMBL/GenBank/DDBJ databases">
        <title>A novel species.</title>
        <authorList>
            <person name="Gao J."/>
        </authorList>
    </citation>
    <scope>NUCLEOTIDE SEQUENCE [LARGE SCALE GENOMIC DNA]</scope>
    <source>
        <strain evidence="6 7">CRXT-Y-14</strain>
    </source>
</reference>
<dbReference type="InterPro" id="IPR050707">
    <property type="entry name" value="HTH_MetabolicPath_Reg"/>
</dbReference>
<dbReference type="EMBL" id="CP061281">
    <property type="protein sequence ID" value="QNS02341.1"/>
    <property type="molecule type" value="Genomic_DNA"/>
</dbReference>
<dbReference type="SUPFAM" id="SSF55781">
    <property type="entry name" value="GAF domain-like"/>
    <property type="match status" value="1"/>
</dbReference>
<dbReference type="InterPro" id="IPR014757">
    <property type="entry name" value="Tscrpt_reg_IclR_C"/>
</dbReference>
<dbReference type="RefSeq" id="WP_188335096.1">
    <property type="nucleotide sequence ID" value="NZ_CP061281.1"/>
</dbReference>
<keyword evidence="1" id="KW-0805">Transcription regulation</keyword>
<dbReference type="Pfam" id="PF09339">
    <property type="entry name" value="HTH_IclR"/>
    <property type="match status" value="1"/>
</dbReference>
<keyword evidence="7" id="KW-1185">Reference proteome</keyword>
<dbReference type="PROSITE" id="PS51078">
    <property type="entry name" value="ICLR_ED"/>
    <property type="match status" value="1"/>
</dbReference>
<feature type="domain" description="IclR-ED" evidence="5">
    <location>
        <begin position="70"/>
        <end position="239"/>
    </location>
</feature>
<feature type="domain" description="HTH iclR-type" evidence="4">
    <location>
        <begin position="10"/>
        <end position="69"/>
    </location>
</feature>
<evidence type="ECO:0000313" key="7">
    <source>
        <dbReference type="Proteomes" id="UP000516428"/>
    </source>
</evidence>
<proteinExistence type="predicted"/>
<evidence type="ECO:0000259" key="5">
    <source>
        <dbReference type="PROSITE" id="PS51078"/>
    </source>
</evidence>
<evidence type="ECO:0000259" key="4">
    <source>
        <dbReference type="PROSITE" id="PS51077"/>
    </source>
</evidence>
<dbReference type="GO" id="GO:0003677">
    <property type="term" value="F:DNA binding"/>
    <property type="evidence" value="ECO:0007669"/>
    <property type="project" value="UniProtKB-KW"/>
</dbReference>
<dbReference type="InterPro" id="IPR029016">
    <property type="entry name" value="GAF-like_dom_sf"/>
</dbReference>
<dbReference type="Gene3D" id="3.30.450.40">
    <property type="match status" value="1"/>
</dbReference>
<dbReference type="InterPro" id="IPR005471">
    <property type="entry name" value="Tscrpt_reg_IclR_N"/>
</dbReference>
<dbReference type="FunFam" id="3.30.450.40:FF:000002">
    <property type="entry name" value="IclR family transcriptional regulator"/>
    <property type="match status" value="1"/>
</dbReference>
<dbReference type="PANTHER" id="PTHR30136">
    <property type="entry name" value="HELIX-TURN-HELIX TRANSCRIPTIONAL REGULATOR, ICLR FAMILY"/>
    <property type="match status" value="1"/>
</dbReference>
<dbReference type="GO" id="GO:0003700">
    <property type="term" value="F:DNA-binding transcription factor activity"/>
    <property type="evidence" value="ECO:0007669"/>
    <property type="project" value="TreeGrafter"/>
</dbReference>
<dbReference type="Proteomes" id="UP000516428">
    <property type="component" value="Chromosome"/>
</dbReference>
<dbReference type="InterPro" id="IPR036390">
    <property type="entry name" value="WH_DNA-bd_sf"/>
</dbReference>
<dbReference type="AlphaFoldDB" id="A0A7H1B0T6"/>
<gene>
    <name evidence="6" type="ORF">IAG42_01100</name>
</gene>
<dbReference type="SMART" id="SM00346">
    <property type="entry name" value="HTH_ICLR"/>
    <property type="match status" value="1"/>
</dbReference>